<sequence>MRSDRGRAGRGRDRLPGTHQGTDDDLSPPVRRHRVRATSQRPAHEPKGSTMSSTLTLDLADPEYRLNPWPKYTQLRERPVHFLPEATWDGRDLYVLARYDQVNDALRNKDRYSSHIQREGMLNVPMLVNRDAPEHTRLRKMANRGFSARLVRTLGDWVQDHVDTLIDDILVQDRVEFVEAFTTALPLRVVGGMLGIPLDRKAELRRWSQGVMDGFAVAAGMDPDLAPGYYEDVLEFSNYMDELAQARLGRPNPGDILGELVAQEESGEMTRDELVTMAWSFIAAGHETTMNLLGGGFKTILEDPALADRLAENPEDIKEFMEEFLRLYSPTQWLLRRAATEIDFGDVVVPEGGLIHVVIGSANRDETRFPDAATFDLDRANKRDHLAFGAGPHFCPGSSLSRLLAEHAFASLLRVRDRFALDPQDPPKLRTRQGSFGYAYLPVLVQKPGNAA</sequence>
<keyword evidence="6 7" id="KW-0503">Monooxygenase</keyword>
<dbReference type="InterPro" id="IPR001128">
    <property type="entry name" value="Cyt_P450"/>
</dbReference>
<dbReference type="PANTHER" id="PTHR46696">
    <property type="entry name" value="P450, PUTATIVE (EUROFUNG)-RELATED"/>
    <property type="match status" value="1"/>
</dbReference>
<gene>
    <name evidence="9" type="ORF">EBN03_09625</name>
</gene>
<keyword evidence="4 7" id="KW-0560">Oxidoreductase</keyword>
<evidence type="ECO:0000256" key="4">
    <source>
        <dbReference type="ARBA" id="ARBA00023002"/>
    </source>
</evidence>
<organism evidence="9 10">
    <name type="scientific">Nocardia stercoris</name>
    <dbReference type="NCBI Taxonomy" id="2483361"/>
    <lineage>
        <taxon>Bacteria</taxon>
        <taxon>Bacillati</taxon>
        <taxon>Actinomycetota</taxon>
        <taxon>Actinomycetes</taxon>
        <taxon>Mycobacteriales</taxon>
        <taxon>Nocardiaceae</taxon>
        <taxon>Nocardia</taxon>
    </lineage>
</organism>
<keyword evidence="3 7" id="KW-0479">Metal-binding</keyword>
<dbReference type="PRINTS" id="PR00359">
    <property type="entry name" value="BP450"/>
</dbReference>
<keyword evidence="10" id="KW-1185">Reference proteome</keyword>
<dbReference type="GO" id="GO:0004497">
    <property type="term" value="F:monooxygenase activity"/>
    <property type="evidence" value="ECO:0007669"/>
    <property type="project" value="UniProtKB-KW"/>
</dbReference>
<dbReference type="GO" id="GO:0020037">
    <property type="term" value="F:heme binding"/>
    <property type="evidence" value="ECO:0007669"/>
    <property type="project" value="InterPro"/>
</dbReference>
<dbReference type="Pfam" id="PF00067">
    <property type="entry name" value="p450"/>
    <property type="match status" value="1"/>
</dbReference>
<dbReference type="InterPro" id="IPR017972">
    <property type="entry name" value="Cyt_P450_CS"/>
</dbReference>
<dbReference type="EMBL" id="RFFH01000003">
    <property type="protein sequence ID" value="RMI33403.1"/>
    <property type="molecule type" value="Genomic_DNA"/>
</dbReference>
<dbReference type="AlphaFoldDB" id="A0A3M2LA23"/>
<dbReference type="Gene3D" id="1.10.630.10">
    <property type="entry name" value="Cytochrome P450"/>
    <property type="match status" value="1"/>
</dbReference>
<keyword evidence="5 7" id="KW-0408">Iron</keyword>
<proteinExistence type="inferred from homology"/>
<comment type="caution">
    <text evidence="9">The sequence shown here is derived from an EMBL/GenBank/DDBJ whole genome shotgun (WGS) entry which is preliminary data.</text>
</comment>
<comment type="similarity">
    <text evidence="1 7">Belongs to the cytochrome P450 family.</text>
</comment>
<evidence type="ECO:0000256" key="3">
    <source>
        <dbReference type="ARBA" id="ARBA00022723"/>
    </source>
</evidence>
<dbReference type="GO" id="GO:0016705">
    <property type="term" value="F:oxidoreductase activity, acting on paired donors, with incorporation or reduction of molecular oxygen"/>
    <property type="evidence" value="ECO:0007669"/>
    <property type="project" value="InterPro"/>
</dbReference>
<evidence type="ECO:0000313" key="9">
    <source>
        <dbReference type="EMBL" id="RMI33403.1"/>
    </source>
</evidence>
<dbReference type="SUPFAM" id="SSF48264">
    <property type="entry name" value="Cytochrome P450"/>
    <property type="match status" value="1"/>
</dbReference>
<feature type="compositionally biased region" description="Basic and acidic residues" evidence="8">
    <location>
        <begin position="1"/>
        <end position="16"/>
    </location>
</feature>
<accession>A0A3M2LA23</accession>
<feature type="region of interest" description="Disordered" evidence="8">
    <location>
        <begin position="1"/>
        <end position="55"/>
    </location>
</feature>
<keyword evidence="2 7" id="KW-0349">Heme</keyword>
<evidence type="ECO:0000256" key="5">
    <source>
        <dbReference type="ARBA" id="ARBA00023004"/>
    </source>
</evidence>
<evidence type="ECO:0000256" key="6">
    <source>
        <dbReference type="ARBA" id="ARBA00023033"/>
    </source>
</evidence>
<dbReference type="Proteomes" id="UP000279275">
    <property type="component" value="Unassembled WGS sequence"/>
</dbReference>
<dbReference type="InterPro" id="IPR036396">
    <property type="entry name" value="Cyt_P450_sf"/>
</dbReference>
<dbReference type="PROSITE" id="PS00086">
    <property type="entry name" value="CYTOCHROME_P450"/>
    <property type="match status" value="1"/>
</dbReference>
<evidence type="ECO:0000256" key="7">
    <source>
        <dbReference type="RuleBase" id="RU000461"/>
    </source>
</evidence>
<reference evidence="9 10" key="1">
    <citation type="submission" date="2018-10" db="EMBL/GenBank/DDBJ databases">
        <title>Isolation from cow dung.</title>
        <authorList>
            <person name="Ling L."/>
        </authorList>
    </citation>
    <scope>NUCLEOTIDE SEQUENCE [LARGE SCALE GENOMIC DNA]</scope>
    <source>
        <strain evidence="9 10">NEAU-LL90</strain>
    </source>
</reference>
<dbReference type="PANTHER" id="PTHR46696:SF1">
    <property type="entry name" value="CYTOCHROME P450 YJIB-RELATED"/>
    <property type="match status" value="1"/>
</dbReference>
<dbReference type="InterPro" id="IPR002397">
    <property type="entry name" value="Cyt_P450_B"/>
</dbReference>
<evidence type="ECO:0000313" key="10">
    <source>
        <dbReference type="Proteomes" id="UP000279275"/>
    </source>
</evidence>
<name>A0A3M2LA23_9NOCA</name>
<evidence type="ECO:0000256" key="2">
    <source>
        <dbReference type="ARBA" id="ARBA00022617"/>
    </source>
</evidence>
<protein>
    <submittedName>
        <fullName evidence="9">Cytochrome P450</fullName>
    </submittedName>
</protein>
<evidence type="ECO:0000256" key="8">
    <source>
        <dbReference type="SAM" id="MobiDB-lite"/>
    </source>
</evidence>
<evidence type="ECO:0000256" key="1">
    <source>
        <dbReference type="ARBA" id="ARBA00010617"/>
    </source>
</evidence>
<dbReference type="GO" id="GO:0005506">
    <property type="term" value="F:iron ion binding"/>
    <property type="evidence" value="ECO:0007669"/>
    <property type="project" value="InterPro"/>
</dbReference>